<gene>
    <name evidence="4" type="ORF">SE17_39675</name>
</gene>
<dbReference type="InterPro" id="IPR036390">
    <property type="entry name" value="WH_DNA-bd_sf"/>
</dbReference>
<protein>
    <submittedName>
        <fullName evidence="4">Uncharacterized protein</fullName>
    </submittedName>
</protein>
<dbReference type="EMBL" id="LJCR01002912">
    <property type="protein sequence ID" value="KPV48137.1"/>
    <property type="molecule type" value="Genomic_DNA"/>
</dbReference>
<dbReference type="InterPro" id="IPR043129">
    <property type="entry name" value="ATPase_NBD"/>
</dbReference>
<comment type="caution">
    <text evidence="4">The sequence shown here is derived from an EMBL/GenBank/DDBJ whole genome shotgun (WGS) entry which is preliminary data.</text>
</comment>
<keyword evidence="3" id="KW-1133">Transmembrane helix</keyword>
<dbReference type="Gene3D" id="3.30.420.40">
    <property type="match status" value="2"/>
</dbReference>
<keyword evidence="5" id="KW-1185">Reference proteome</keyword>
<organism evidence="4 5">
    <name type="scientific">Kouleothrix aurantiaca</name>
    <dbReference type="NCBI Taxonomy" id="186479"/>
    <lineage>
        <taxon>Bacteria</taxon>
        <taxon>Bacillati</taxon>
        <taxon>Chloroflexota</taxon>
        <taxon>Chloroflexia</taxon>
        <taxon>Chloroflexales</taxon>
        <taxon>Roseiflexineae</taxon>
        <taxon>Roseiflexaceae</taxon>
        <taxon>Kouleothrix</taxon>
    </lineage>
</organism>
<dbReference type="SUPFAM" id="SSF46785">
    <property type="entry name" value="Winged helix' DNA-binding domain"/>
    <property type="match status" value="1"/>
</dbReference>
<keyword evidence="3" id="KW-0472">Membrane</keyword>
<feature type="non-terminal residue" evidence="4">
    <location>
        <position position="1"/>
    </location>
</feature>
<evidence type="ECO:0000256" key="1">
    <source>
        <dbReference type="ARBA" id="ARBA00006479"/>
    </source>
</evidence>
<keyword evidence="3" id="KW-0812">Transmembrane</keyword>
<name>A0A0P9CYI6_9CHLR</name>
<reference evidence="4 5" key="1">
    <citation type="submission" date="2015-09" db="EMBL/GenBank/DDBJ databases">
        <title>Draft genome sequence of Kouleothrix aurantiaca JCM 19913.</title>
        <authorList>
            <person name="Hemp J."/>
        </authorList>
    </citation>
    <scope>NUCLEOTIDE SEQUENCE [LARGE SCALE GENOMIC DNA]</scope>
    <source>
        <strain evidence="4 5">COM-B</strain>
    </source>
</reference>
<evidence type="ECO:0000313" key="4">
    <source>
        <dbReference type="EMBL" id="KPV48137.1"/>
    </source>
</evidence>
<dbReference type="PANTHER" id="PTHR18964">
    <property type="entry name" value="ROK (REPRESSOR, ORF, KINASE) FAMILY"/>
    <property type="match status" value="1"/>
</dbReference>
<evidence type="ECO:0000256" key="3">
    <source>
        <dbReference type="SAM" id="Phobius"/>
    </source>
</evidence>
<dbReference type="InterPro" id="IPR036388">
    <property type="entry name" value="WH-like_DNA-bd_sf"/>
</dbReference>
<dbReference type="SUPFAM" id="SSF53067">
    <property type="entry name" value="Actin-like ATPase domain"/>
    <property type="match status" value="2"/>
</dbReference>
<evidence type="ECO:0000256" key="2">
    <source>
        <dbReference type="SAM" id="MobiDB-lite"/>
    </source>
</evidence>
<dbReference type="PANTHER" id="PTHR18964:SF149">
    <property type="entry name" value="BIFUNCTIONAL UDP-N-ACETYLGLUCOSAMINE 2-EPIMERASE_N-ACETYLMANNOSAMINE KINASE"/>
    <property type="match status" value="1"/>
</dbReference>
<accession>A0A0P9CYI6</accession>
<dbReference type="Pfam" id="PF00480">
    <property type="entry name" value="ROK"/>
    <property type="match status" value="1"/>
</dbReference>
<feature type="non-terminal residue" evidence="4">
    <location>
        <position position="264"/>
    </location>
</feature>
<proteinExistence type="inferred from homology"/>
<dbReference type="Gene3D" id="1.10.10.10">
    <property type="entry name" value="Winged helix-like DNA-binding domain superfamily/Winged helix DNA-binding domain"/>
    <property type="match status" value="1"/>
</dbReference>
<dbReference type="Pfam" id="PF13412">
    <property type="entry name" value="HTH_24"/>
    <property type="match status" value="1"/>
</dbReference>
<feature type="region of interest" description="Disordered" evidence="2">
    <location>
        <begin position="241"/>
        <end position="264"/>
    </location>
</feature>
<comment type="similarity">
    <text evidence="1">Belongs to the ROK (NagC/XylR) family.</text>
</comment>
<sequence length="264" mass="27100">ERNGRMVLSRLRQEGTIARAELARRSKLSRSTVSSIVAGLLAAKLVRETGSGDSRGGRRAIMIALNEHPRYVVGVGIGGGMLTLLAVDLVAAVLLRKQRAFAVASGPHACVAQVAALLSHMLSEAGISRGNLLGVGVGVPGIVASATGRLAAPALSPGWHDAPLRAMLESSLDLPVIVENNARLGALAEHRRGAARGWNNVVYLFLGSLGVSCGFILDGRLYRGDMGAAGDIGQLPVVHQAGDASPAAPPRSLQAAAGTPALLA</sequence>
<dbReference type="Proteomes" id="UP000050509">
    <property type="component" value="Unassembled WGS sequence"/>
</dbReference>
<dbReference type="AlphaFoldDB" id="A0A0P9CYI6"/>
<dbReference type="CDD" id="cd23763">
    <property type="entry name" value="ASKHA_ATPase_ROK"/>
    <property type="match status" value="1"/>
</dbReference>
<evidence type="ECO:0000313" key="5">
    <source>
        <dbReference type="Proteomes" id="UP000050509"/>
    </source>
</evidence>
<feature type="transmembrane region" description="Helical" evidence="3">
    <location>
        <begin position="71"/>
        <end position="95"/>
    </location>
</feature>
<dbReference type="InterPro" id="IPR000600">
    <property type="entry name" value="ROK"/>
</dbReference>